<keyword evidence="4" id="KW-0456">Lyase</keyword>
<dbReference type="PANTHER" id="PTHR12599:SF0">
    <property type="entry name" value="PTERIN-4-ALPHA-CARBINOLAMINE DEHYDRATASE"/>
    <property type="match status" value="1"/>
</dbReference>
<dbReference type="EMBL" id="JBHTHU010000006">
    <property type="protein sequence ID" value="MFD0750464.1"/>
    <property type="molecule type" value="Genomic_DNA"/>
</dbReference>
<protein>
    <recommendedName>
        <fullName evidence="3">4a-hydroxytetrahydrobiopterin dehydratase</fullName>
        <ecNumber evidence="3">4.2.1.96</ecNumber>
    </recommendedName>
</protein>
<evidence type="ECO:0000256" key="4">
    <source>
        <dbReference type="ARBA" id="ARBA00023239"/>
    </source>
</evidence>
<proteinExistence type="inferred from homology"/>
<dbReference type="Proteomes" id="UP001596958">
    <property type="component" value="Unassembled WGS sequence"/>
</dbReference>
<dbReference type="PANTHER" id="PTHR12599">
    <property type="entry name" value="PTERIN-4-ALPHA-CARBINOLAMINE DEHYDRATASE"/>
    <property type="match status" value="1"/>
</dbReference>
<organism evidence="5 6">
    <name type="scientific">Mucilaginibacter calamicampi</name>
    <dbReference type="NCBI Taxonomy" id="1302352"/>
    <lineage>
        <taxon>Bacteria</taxon>
        <taxon>Pseudomonadati</taxon>
        <taxon>Bacteroidota</taxon>
        <taxon>Sphingobacteriia</taxon>
        <taxon>Sphingobacteriales</taxon>
        <taxon>Sphingobacteriaceae</taxon>
        <taxon>Mucilaginibacter</taxon>
    </lineage>
</organism>
<evidence type="ECO:0000256" key="3">
    <source>
        <dbReference type="ARBA" id="ARBA00013252"/>
    </source>
</evidence>
<dbReference type="Pfam" id="PF01329">
    <property type="entry name" value="Pterin_4a"/>
    <property type="match status" value="1"/>
</dbReference>
<dbReference type="SUPFAM" id="SSF55248">
    <property type="entry name" value="PCD-like"/>
    <property type="match status" value="1"/>
</dbReference>
<keyword evidence="6" id="KW-1185">Reference proteome</keyword>
<dbReference type="InterPro" id="IPR001533">
    <property type="entry name" value="Pterin_deHydtase"/>
</dbReference>
<comment type="similarity">
    <text evidence="2">Belongs to the pterin-4-alpha-carbinolamine dehydratase family.</text>
</comment>
<gene>
    <name evidence="5" type="ORF">ACFQZS_09945</name>
</gene>
<evidence type="ECO:0000256" key="1">
    <source>
        <dbReference type="ARBA" id="ARBA00001554"/>
    </source>
</evidence>
<evidence type="ECO:0000313" key="6">
    <source>
        <dbReference type="Proteomes" id="UP001596958"/>
    </source>
</evidence>
<reference evidence="6" key="1">
    <citation type="journal article" date="2019" name="Int. J. Syst. Evol. Microbiol.">
        <title>The Global Catalogue of Microorganisms (GCM) 10K type strain sequencing project: providing services to taxonomists for standard genome sequencing and annotation.</title>
        <authorList>
            <consortium name="The Broad Institute Genomics Platform"/>
            <consortium name="The Broad Institute Genome Sequencing Center for Infectious Disease"/>
            <person name="Wu L."/>
            <person name="Ma J."/>
        </authorList>
    </citation>
    <scope>NUCLEOTIDE SEQUENCE [LARGE SCALE GENOMIC DNA]</scope>
    <source>
        <strain evidence="6">CCUG 63418</strain>
    </source>
</reference>
<dbReference type="Gene3D" id="3.30.1360.20">
    <property type="entry name" value="Transcriptional coactivator/pterin dehydratase"/>
    <property type="match status" value="1"/>
</dbReference>
<comment type="catalytic activity">
    <reaction evidence="1">
        <text>(4aS,6R)-4a-hydroxy-L-erythro-5,6,7,8-tetrahydrobiopterin = (6R)-L-erythro-6,7-dihydrobiopterin + H2O</text>
        <dbReference type="Rhea" id="RHEA:11920"/>
        <dbReference type="ChEBI" id="CHEBI:15377"/>
        <dbReference type="ChEBI" id="CHEBI:15642"/>
        <dbReference type="ChEBI" id="CHEBI:43120"/>
        <dbReference type="EC" id="4.2.1.96"/>
    </reaction>
</comment>
<dbReference type="EC" id="4.2.1.96" evidence="3"/>
<comment type="caution">
    <text evidence="5">The sequence shown here is derived from an EMBL/GenBank/DDBJ whole genome shotgun (WGS) entry which is preliminary data.</text>
</comment>
<evidence type="ECO:0000313" key="5">
    <source>
        <dbReference type="EMBL" id="MFD0750464.1"/>
    </source>
</evidence>
<evidence type="ECO:0000256" key="2">
    <source>
        <dbReference type="ARBA" id="ARBA00006472"/>
    </source>
</evidence>
<name>A0ABW2YVI8_9SPHI</name>
<dbReference type="RefSeq" id="WP_377099757.1">
    <property type="nucleotide sequence ID" value="NZ_JBHTHU010000006.1"/>
</dbReference>
<accession>A0ABW2YVI8</accession>
<dbReference type="InterPro" id="IPR036428">
    <property type="entry name" value="PCD_sf"/>
</dbReference>
<sequence>MWQELNNKLYRSFTFSDFKHAFNFIENVADLAQQHNHHPTWTNTYNKVEIWLSTHEAGDVITAKDRALAAAIDDMVLEMEGKKE</sequence>